<name>A0A1M6XIR6_SELRU</name>
<evidence type="ECO:0000256" key="1">
    <source>
        <dbReference type="ARBA" id="ARBA00010562"/>
    </source>
</evidence>
<dbReference type="PANTHER" id="PTHR38781">
    <property type="entry name" value="ANTITOXIN DINJ-RELATED"/>
    <property type="match status" value="1"/>
</dbReference>
<gene>
    <name evidence="3" type="ORF">SAMN05216582_13722</name>
</gene>
<protein>
    <submittedName>
        <fullName evidence="3">DNA-damage-inducible protein J</fullName>
    </submittedName>
</protein>
<dbReference type="Proteomes" id="UP000184263">
    <property type="component" value="Unassembled WGS sequence"/>
</dbReference>
<dbReference type="InterPro" id="IPR007337">
    <property type="entry name" value="RelB/DinJ"/>
</dbReference>
<dbReference type="NCBIfam" id="TIGR02384">
    <property type="entry name" value="RelB_DinJ"/>
    <property type="match status" value="1"/>
</dbReference>
<sequence length="84" mass="9478">MKTVSVTMRVEPQLKAQAEFLCEQMGLTLSTAYTMMLKAIVRTGSIPFEIKADSFYSEANQRHLQAAIRRLEAGEGEEHELIEC</sequence>
<dbReference type="GO" id="GO:0006355">
    <property type="term" value="P:regulation of DNA-templated transcription"/>
    <property type="evidence" value="ECO:0007669"/>
    <property type="project" value="InterPro"/>
</dbReference>
<dbReference type="GO" id="GO:0006351">
    <property type="term" value="P:DNA-templated transcription"/>
    <property type="evidence" value="ECO:0007669"/>
    <property type="project" value="TreeGrafter"/>
</dbReference>
<dbReference type="Gene3D" id="1.10.1220.10">
    <property type="entry name" value="Met repressor-like"/>
    <property type="match status" value="1"/>
</dbReference>
<dbReference type="EMBL" id="FRBC01000037">
    <property type="protein sequence ID" value="SHL05749.1"/>
    <property type="molecule type" value="Genomic_DNA"/>
</dbReference>
<comment type="similarity">
    <text evidence="1">Belongs to the RelB/DinJ antitoxin family.</text>
</comment>
<evidence type="ECO:0000313" key="3">
    <source>
        <dbReference type="EMBL" id="SHL05749.1"/>
    </source>
</evidence>
<dbReference type="InterPro" id="IPR013321">
    <property type="entry name" value="Arc_rbn_hlx_hlx"/>
</dbReference>
<dbReference type="OrthoDB" id="9804867at2"/>
<reference evidence="3 4" key="1">
    <citation type="submission" date="2016-11" db="EMBL/GenBank/DDBJ databases">
        <authorList>
            <person name="Jaros S."/>
            <person name="Januszkiewicz K."/>
            <person name="Wedrychowicz H."/>
        </authorList>
    </citation>
    <scope>NUCLEOTIDE SEQUENCE [LARGE SCALE GENOMIC DNA]</scope>
    <source>
        <strain evidence="3 4">HD4</strain>
    </source>
</reference>
<dbReference type="PANTHER" id="PTHR38781:SF1">
    <property type="entry name" value="ANTITOXIN DINJ-RELATED"/>
    <property type="match status" value="1"/>
</dbReference>
<evidence type="ECO:0000313" key="4">
    <source>
        <dbReference type="Proteomes" id="UP000184263"/>
    </source>
</evidence>
<dbReference type="AlphaFoldDB" id="A0A1M6XIR6"/>
<evidence type="ECO:0000256" key="2">
    <source>
        <dbReference type="ARBA" id="ARBA00022649"/>
    </source>
</evidence>
<keyword evidence="2" id="KW-1277">Toxin-antitoxin system</keyword>
<dbReference type="Pfam" id="PF04221">
    <property type="entry name" value="RelB"/>
    <property type="match status" value="1"/>
</dbReference>
<proteinExistence type="inferred from homology"/>
<organism evidence="3 4">
    <name type="scientific">Selenomonas ruminantium</name>
    <dbReference type="NCBI Taxonomy" id="971"/>
    <lineage>
        <taxon>Bacteria</taxon>
        <taxon>Bacillati</taxon>
        <taxon>Bacillota</taxon>
        <taxon>Negativicutes</taxon>
        <taxon>Selenomonadales</taxon>
        <taxon>Selenomonadaceae</taxon>
        <taxon>Selenomonas</taxon>
    </lineage>
</organism>
<accession>A0A1M6XIR6</accession>
<dbReference type="RefSeq" id="WP_073092610.1">
    <property type="nucleotide sequence ID" value="NZ_FRBC01000037.1"/>
</dbReference>